<protein>
    <submittedName>
        <fullName evidence="1">Uncharacterized protein</fullName>
    </submittedName>
</protein>
<reference evidence="2" key="1">
    <citation type="journal article" date="2022" name="Mol. Ecol. Resour.">
        <title>The genomes of chicory, endive, great burdock and yacon provide insights into Asteraceae palaeo-polyploidization history and plant inulin production.</title>
        <authorList>
            <person name="Fan W."/>
            <person name="Wang S."/>
            <person name="Wang H."/>
            <person name="Wang A."/>
            <person name="Jiang F."/>
            <person name="Liu H."/>
            <person name="Zhao H."/>
            <person name="Xu D."/>
            <person name="Zhang Y."/>
        </authorList>
    </citation>
    <scope>NUCLEOTIDE SEQUENCE [LARGE SCALE GENOMIC DNA]</scope>
    <source>
        <strain evidence="2">cv. Punajuju</strain>
    </source>
</reference>
<gene>
    <name evidence="1" type="ORF">L2E82_26011</name>
</gene>
<proteinExistence type="predicted"/>
<reference evidence="1 2" key="2">
    <citation type="journal article" date="2022" name="Mol. Ecol. Resour.">
        <title>The genomes of chicory, endive, great burdock and yacon provide insights into Asteraceae paleo-polyploidization history and plant inulin production.</title>
        <authorList>
            <person name="Fan W."/>
            <person name="Wang S."/>
            <person name="Wang H."/>
            <person name="Wang A."/>
            <person name="Jiang F."/>
            <person name="Liu H."/>
            <person name="Zhao H."/>
            <person name="Xu D."/>
            <person name="Zhang Y."/>
        </authorList>
    </citation>
    <scope>NUCLEOTIDE SEQUENCE [LARGE SCALE GENOMIC DNA]</scope>
    <source>
        <strain evidence="2">cv. Punajuju</strain>
        <tissue evidence="1">Leaves</tissue>
    </source>
</reference>
<name>A0ACB9E587_CICIN</name>
<evidence type="ECO:0000313" key="1">
    <source>
        <dbReference type="EMBL" id="KAI3753946.1"/>
    </source>
</evidence>
<keyword evidence="2" id="KW-1185">Reference proteome</keyword>
<sequence length="194" mass="21560">MNSTVCLSMDAVSPPCPSTPQWNYDRPFLTCQFLNGTTTDPSIEVVTGGDKSIFEVVVQAFYQIVGHLEEEAGSVQAFLTCQFHHCDMNLIRWLLCNLEVVSSLNKDTQKSFASSLFLALLKPNRKNKQFTCGAMVGDGVDGQIRTSSICSSICRFVFPININISTRFQHPGRRATEVRHGHLRSIRVTEVAAD</sequence>
<evidence type="ECO:0000313" key="2">
    <source>
        <dbReference type="Proteomes" id="UP001055811"/>
    </source>
</evidence>
<accession>A0ACB9E587</accession>
<organism evidence="1 2">
    <name type="scientific">Cichorium intybus</name>
    <name type="common">Chicory</name>
    <dbReference type="NCBI Taxonomy" id="13427"/>
    <lineage>
        <taxon>Eukaryota</taxon>
        <taxon>Viridiplantae</taxon>
        <taxon>Streptophyta</taxon>
        <taxon>Embryophyta</taxon>
        <taxon>Tracheophyta</taxon>
        <taxon>Spermatophyta</taxon>
        <taxon>Magnoliopsida</taxon>
        <taxon>eudicotyledons</taxon>
        <taxon>Gunneridae</taxon>
        <taxon>Pentapetalae</taxon>
        <taxon>asterids</taxon>
        <taxon>campanulids</taxon>
        <taxon>Asterales</taxon>
        <taxon>Asteraceae</taxon>
        <taxon>Cichorioideae</taxon>
        <taxon>Cichorieae</taxon>
        <taxon>Cichoriinae</taxon>
        <taxon>Cichorium</taxon>
    </lineage>
</organism>
<dbReference type="Proteomes" id="UP001055811">
    <property type="component" value="Linkage Group LG04"/>
</dbReference>
<comment type="caution">
    <text evidence="1">The sequence shown here is derived from an EMBL/GenBank/DDBJ whole genome shotgun (WGS) entry which is preliminary data.</text>
</comment>
<dbReference type="EMBL" id="CM042012">
    <property type="protein sequence ID" value="KAI3753946.1"/>
    <property type="molecule type" value="Genomic_DNA"/>
</dbReference>